<keyword evidence="2" id="KW-0378">Hydrolase</keyword>
<dbReference type="Pfam" id="PF04480">
    <property type="entry name" value="DUF559"/>
    <property type="match status" value="1"/>
</dbReference>
<evidence type="ECO:0000313" key="3">
    <source>
        <dbReference type="Proteomes" id="UP000255000"/>
    </source>
</evidence>
<dbReference type="Proteomes" id="UP000255000">
    <property type="component" value="Unassembled WGS sequence"/>
</dbReference>
<dbReference type="Gene3D" id="3.40.960.10">
    <property type="entry name" value="VSR Endonuclease"/>
    <property type="match status" value="1"/>
</dbReference>
<gene>
    <name evidence="2" type="ORF">NCTC13350_01315</name>
</gene>
<keyword evidence="2" id="KW-0540">Nuclease</keyword>
<organism evidence="2 3">
    <name type="scientific">Pannonibacter phragmitetus</name>
    <dbReference type="NCBI Taxonomy" id="121719"/>
    <lineage>
        <taxon>Bacteria</taxon>
        <taxon>Pseudomonadati</taxon>
        <taxon>Pseudomonadota</taxon>
        <taxon>Alphaproteobacteria</taxon>
        <taxon>Hyphomicrobiales</taxon>
        <taxon>Stappiaceae</taxon>
        <taxon>Pannonibacter</taxon>
    </lineage>
</organism>
<dbReference type="GO" id="GO:0004519">
    <property type="term" value="F:endonuclease activity"/>
    <property type="evidence" value="ECO:0007669"/>
    <property type="project" value="UniProtKB-KW"/>
</dbReference>
<dbReference type="SUPFAM" id="SSF52980">
    <property type="entry name" value="Restriction endonuclease-like"/>
    <property type="match status" value="1"/>
</dbReference>
<proteinExistence type="predicted"/>
<protein>
    <submittedName>
        <fullName evidence="2">DNA G:T-mismatch repair endonuclease</fullName>
    </submittedName>
</protein>
<dbReference type="OrthoDB" id="9798754at2"/>
<dbReference type="CDD" id="cd01038">
    <property type="entry name" value="Endonuclease_DUF559"/>
    <property type="match status" value="1"/>
</dbReference>
<evidence type="ECO:0000259" key="1">
    <source>
        <dbReference type="Pfam" id="PF04480"/>
    </source>
</evidence>
<dbReference type="InterPro" id="IPR047216">
    <property type="entry name" value="Endonuclease_DUF559_bact"/>
</dbReference>
<dbReference type="EMBL" id="UGSK01000001">
    <property type="protein sequence ID" value="SUB00402.1"/>
    <property type="molecule type" value="Genomic_DNA"/>
</dbReference>
<dbReference type="PANTHER" id="PTHR38590:SF1">
    <property type="entry name" value="BLL0828 PROTEIN"/>
    <property type="match status" value="1"/>
</dbReference>
<dbReference type="RefSeq" id="WP_040677739.1">
    <property type="nucleotide sequence ID" value="NZ_UGSK01000001.1"/>
</dbReference>
<sequence length="126" mass="14511">MPHHKVPQALRGQAKRMRGDLTEAERRFWHAVRAHRLNGIAFRRQMPIAGYIADFAAPEYKLVVEIDGGQHGMADGLTRDERRDGVMRDLGWTVLRFWNRDVLANLNAVLETVLASCNRERPNHDQ</sequence>
<keyword evidence="2" id="KW-0255">Endonuclease</keyword>
<dbReference type="AlphaFoldDB" id="A0A378ZT29"/>
<name>A0A378ZT29_9HYPH</name>
<dbReference type="PANTHER" id="PTHR38590">
    <property type="entry name" value="BLL0828 PROTEIN"/>
    <property type="match status" value="1"/>
</dbReference>
<evidence type="ECO:0000313" key="2">
    <source>
        <dbReference type="EMBL" id="SUB00402.1"/>
    </source>
</evidence>
<dbReference type="InterPro" id="IPR007569">
    <property type="entry name" value="DUF559"/>
</dbReference>
<reference evidence="2 3" key="1">
    <citation type="submission" date="2018-06" db="EMBL/GenBank/DDBJ databases">
        <authorList>
            <consortium name="Pathogen Informatics"/>
            <person name="Doyle S."/>
        </authorList>
    </citation>
    <scope>NUCLEOTIDE SEQUENCE [LARGE SCALE GENOMIC DNA]</scope>
    <source>
        <strain evidence="2 3">NCTC13350</strain>
    </source>
</reference>
<dbReference type="InterPro" id="IPR011335">
    <property type="entry name" value="Restrct_endonuc-II-like"/>
</dbReference>
<accession>A0A378ZT29</accession>
<feature type="domain" description="DUF559" evidence="1">
    <location>
        <begin position="11"/>
        <end position="117"/>
    </location>
</feature>